<dbReference type="GeneID" id="25271435"/>
<evidence type="ECO:0000256" key="3">
    <source>
        <dbReference type="SAM" id="MobiDB-lite"/>
    </source>
</evidence>
<keyword evidence="2" id="KW-0175">Coiled coil</keyword>
<dbReference type="RefSeq" id="XP_013251332.1">
    <property type="nucleotide sequence ID" value="XM_013395878.1"/>
</dbReference>
<dbReference type="EMBL" id="HG670870">
    <property type="protein sequence ID" value="CDI78442.1"/>
    <property type="molecule type" value="Genomic_DNA"/>
</dbReference>
<evidence type="ECO:0000313" key="4">
    <source>
        <dbReference type="EMBL" id="CDI78442.1"/>
    </source>
</evidence>
<name>U6GFT2_EIMAC</name>
<reference evidence="4" key="1">
    <citation type="submission" date="2013-10" db="EMBL/GenBank/DDBJ databases">
        <title>Genomic analysis of the causative agents of coccidiosis in chickens.</title>
        <authorList>
            <person name="Reid A.J."/>
            <person name="Blake D."/>
            <person name="Billington K."/>
            <person name="Browne H."/>
            <person name="Dunn M."/>
            <person name="Hung S."/>
            <person name="Kawahara F."/>
            <person name="Miranda-Saavedra D."/>
            <person name="Mourier T."/>
            <person name="Nagra H."/>
            <person name="Otto T.D."/>
            <person name="Rawlings N."/>
            <person name="Sanchez A."/>
            <person name="Sanders M."/>
            <person name="Subramaniam C."/>
            <person name="Tay Y."/>
            <person name="Dear P."/>
            <person name="Doerig C."/>
            <person name="Gruber A."/>
            <person name="Parkinson J."/>
            <person name="Shirley M."/>
            <person name="Wan K.L."/>
            <person name="Berriman M."/>
            <person name="Tomley F."/>
            <person name="Pain A."/>
        </authorList>
    </citation>
    <scope>NUCLEOTIDE SEQUENCE [LARGE SCALE GENOMIC DNA]</scope>
    <source>
        <strain evidence="4">Houghton</strain>
    </source>
</reference>
<dbReference type="VEuPathDB" id="ToxoDB:EAH_00033650"/>
<dbReference type="SUPFAM" id="SSF53335">
    <property type="entry name" value="S-adenosyl-L-methionine-dependent methyltransferases"/>
    <property type="match status" value="1"/>
</dbReference>
<keyword evidence="1" id="KW-0040">ANK repeat</keyword>
<feature type="region of interest" description="Disordered" evidence="3">
    <location>
        <begin position="261"/>
        <end position="315"/>
    </location>
</feature>
<feature type="coiled-coil region" evidence="2">
    <location>
        <begin position="20"/>
        <end position="69"/>
    </location>
</feature>
<feature type="repeat" description="ANK" evidence="1">
    <location>
        <begin position="83"/>
        <end position="115"/>
    </location>
</feature>
<dbReference type="PROSITE" id="PS50088">
    <property type="entry name" value="ANK_REPEAT"/>
    <property type="match status" value="1"/>
</dbReference>
<evidence type="ECO:0000256" key="2">
    <source>
        <dbReference type="SAM" id="Coils"/>
    </source>
</evidence>
<dbReference type="InterPro" id="IPR029063">
    <property type="entry name" value="SAM-dependent_MTases_sf"/>
</dbReference>
<sequence length="578" mass="61473">MPAAAAATAAATATATAAAAAAATAAAAAAEDLLEEWEDAVRGGDVSGYLNVLEKIKQLQQQLQQQQQQVLLLPDDVNFKDERGNTALHYAAANGHLQLVQLLLQRGARLERNSSGNTALHWLVLNKQRGVLQLLLQEEDRQRSCCSVHKRHSQKPSEAAAAAAAAADKSAATNATIAAGRAAAGDVAATSASTAEEGAAAAAAAAATAAGATAAACSCVLRIDVLQQNDFGRSALSEGFAAADAEMLQLLLEHHSAEELEKQPLVSKEPEAAAAAATATATGAAASGAGPQMRQKQQQQHKQKQQPQQQQAASSAVRSSTTHLLQFEQQIVKCREIALDWEGEVFSTHQQASTDDTTGVALWGSAVVGARWLHDVAKQSPEVFAGKTVLELGAGCGLLGLCCSLLQHSPVSVVLSDVFPHTLNNLVHNCTINNITLKQQQQQQQQQQQRAEVEVVRLDCCDPKTFPTDEQGSIRRFDVIVGSDLLYDVSALKNLVMSICCLLKPKTGRLYYTHKLSRDGAPLLADALRQAGLKVEELGAPDEYLSNCLLDKSNSEFYAVFNELEGENDFVLLRAAWR</sequence>
<evidence type="ECO:0000313" key="5">
    <source>
        <dbReference type="Proteomes" id="UP000018050"/>
    </source>
</evidence>
<feature type="compositionally biased region" description="Low complexity" evidence="3">
    <location>
        <begin position="272"/>
        <end position="298"/>
    </location>
</feature>
<dbReference type="AlphaFoldDB" id="U6GFT2"/>
<dbReference type="Proteomes" id="UP000018050">
    <property type="component" value="Unassembled WGS sequence"/>
</dbReference>
<dbReference type="Pfam" id="PF10294">
    <property type="entry name" value="Methyltransf_16"/>
    <property type="match status" value="1"/>
</dbReference>
<dbReference type="Gene3D" id="3.40.50.150">
    <property type="entry name" value="Vaccinia Virus protein VP39"/>
    <property type="match status" value="1"/>
</dbReference>
<keyword evidence="5" id="KW-1185">Reference proteome</keyword>
<dbReference type="SMART" id="SM00248">
    <property type="entry name" value="ANK"/>
    <property type="match status" value="3"/>
</dbReference>
<dbReference type="PANTHER" id="PTHR14614">
    <property type="entry name" value="HEPATOCELLULAR CARCINOMA-ASSOCIATED ANTIGEN"/>
    <property type="match status" value="1"/>
</dbReference>
<dbReference type="InterPro" id="IPR002110">
    <property type="entry name" value="Ankyrin_rpt"/>
</dbReference>
<gene>
    <name evidence="4" type="ORF">EAH_00033650</name>
</gene>
<dbReference type="Pfam" id="PF12796">
    <property type="entry name" value="Ank_2"/>
    <property type="match status" value="1"/>
</dbReference>
<dbReference type="OMA" id="IQNKHYE"/>
<dbReference type="OrthoDB" id="46564at2759"/>
<dbReference type="PROSITE" id="PS50297">
    <property type="entry name" value="ANK_REP_REGION"/>
    <property type="match status" value="1"/>
</dbReference>
<protein>
    <submittedName>
        <fullName evidence="4">Uncharacterized protein</fullName>
    </submittedName>
</protein>
<dbReference type="InterPro" id="IPR036770">
    <property type="entry name" value="Ankyrin_rpt-contain_sf"/>
</dbReference>
<dbReference type="Gene3D" id="1.25.40.20">
    <property type="entry name" value="Ankyrin repeat-containing domain"/>
    <property type="match status" value="1"/>
</dbReference>
<dbReference type="InterPro" id="IPR019410">
    <property type="entry name" value="Methyltransf_16"/>
</dbReference>
<dbReference type="SUPFAM" id="SSF48403">
    <property type="entry name" value="Ankyrin repeat"/>
    <property type="match status" value="1"/>
</dbReference>
<organism evidence="4 5">
    <name type="scientific">Eimeria acervulina</name>
    <name type="common">Coccidian parasite</name>
    <dbReference type="NCBI Taxonomy" id="5801"/>
    <lineage>
        <taxon>Eukaryota</taxon>
        <taxon>Sar</taxon>
        <taxon>Alveolata</taxon>
        <taxon>Apicomplexa</taxon>
        <taxon>Conoidasida</taxon>
        <taxon>Coccidia</taxon>
        <taxon>Eucoccidiorida</taxon>
        <taxon>Eimeriorina</taxon>
        <taxon>Eimeriidae</taxon>
        <taxon>Eimeria</taxon>
    </lineage>
</organism>
<proteinExistence type="predicted"/>
<evidence type="ECO:0000256" key="1">
    <source>
        <dbReference type="PROSITE-ProRule" id="PRU00023"/>
    </source>
</evidence>
<accession>U6GFT2</accession>
<reference evidence="4" key="2">
    <citation type="submission" date="2013-10" db="EMBL/GenBank/DDBJ databases">
        <authorList>
            <person name="Aslett M."/>
        </authorList>
    </citation>
    <scope>NUCLEOTIDE SEQUENCE [LARGE SCALE GENOMIC DNA]</scope>
    <source>
        <strain evidence="4">Houghton</strain>
    </source>
</reference>